<feature type="transmembrane region" description="Helical" evidence="6">
    <location>
        <begin position="20"/>
        <end position="46"/>
    </location>
</feature>
<keyword evidence="4 6" id="KW-1133">Transmembrane helix</keyword>
<evidence type="ECO:0000313" key="9">
    <source>
        <dbReference type="Proteomes" id="UP001379533"/>
    </source>
</evidence>
<feature type="transmembrane region" description="Helical" evidence="6">
    <location>
        <begin position="268"/>
        <end position="287"/>
    </location>
</feature>
<organism evidence="8 9">
    <name type="scientific">Pendulispora brunnea</name>
    <dbReference type="NCBI Taxonomy" id="2905690"/>
    <lineage>
        <taxon>Bacteria</taxon>
        <taxon>Pseudomonadati</taxon>
        <taxon>Myxococcota</taxon>
        <taxon>Myxococcia</taxon>
        <taxon>Myxococcales</taxon>
        <taxon>Sorangiineae</taxon>
        <taxon>Pendulisporaceae</taxon>
        <taxon>Pendulispora</taxon>
    </lineage>
</organism>
<evidence type="ECO:0000256" key="1">
    <source>
        <dbReference type="ARBA" id="ARBA00004651"/>
    </source>
</evidence>
<keyword evidence="3 6" id="KW-0812">Transmembrane</keyword>
<dbReference type="Pfam" id="PF00482">
    <property type="entry name" value="T2SSF"/>
    <property type="match status" value="1"/>
</dbReference>
<feature type="transmembrane region" description="Helical" evidence="6">
    <location>
        <begin position="238"/>
        <end position="256"/>
    </location>
</feature>
<evidence type="ECO:0000256" key="4">
    <source>
        <dbReference type="ARBA" id="ARBA00022989"/>
    </source>
</evidence>
<dbReference type="InterPro" id="IPR018076">
    <property type="entry name" value="T2SS_GspF_dom"/>
</dbReference>
<accession>A0ABZ2KI57</accession>
<evidence type="ECO:0000256" key="5">
    <source>
        <dbReference type="ARBA" id="ARBA00023136"/>
    </source>
</evidence>
<dbReference type="Proteomes" id="UP001379533">
    <property type="component" value="Chromosome"/>
</dbReference>
<dbReference type="PANTHER" id="PTHR35007">
    <property type="entry name" value="INTEGRAL MEMBRANE PROTEIN-RELATED"/>
    <property type="match status" value="1"/>
</dbReference>
<sequence length="295" mass="31816">MSIPKLGLTLTNSLLSGGGLALTGAGLFVAVWATTADPQSFVWRYWARYTSSLERKLRPQFIWTKGSTIAAGQAAALFSLFFIHVLIQLPNIVLLLGSIATIIGPTVWVEKMRRDRVTLIETQLDGTILALANALKSIPSIGAAFQSVVLVVQDPTRQEIELAVKEMKVGSTLDQALLHMAARIGSRQVDSALSAVLIGRQVGGNLPKVLEQTASSLREMARLEGVVRTKTAEGKAQLWVMALLPGGLIYILNLQWPGYFDVLTQSLSGYLVILACGGLWVGGLLLARKVLNVDI</sequence>
<name>A0ABZ2KI57_9BACT</name>
<proteinExistence type="predicted"/>
<keyword evidence="5 6" id="KW-0472">Membrane</keyword>
<dbReference type="RefSeq" id="WP_394847229.1">
    <property type="nucleotide sequence ID" value="NZ_CP089982.1"/>
</dbReference>
<feature type="domain" description="Type II secretion system protein GspF" evidence="7">
    <location>
        <begin position="130"/>
        <end position="252"/>
    </location>
</feature>
<evidence type="ECO:0000313" key="8">
    <source>
        <dbReference type="EMBL" id="WXA96609.1"/>
    </source>
</evidence>
<comment type="subcellular location">
    <subcellularLocation>
        <location evidence="1">Cell membrane</location>
        <topology evidence="1">Multi-pass membrane protein</topology>
    </subcellularLocation>
</comment>
<dbReference type="PANTHER" id="PTHR35007:SF1">
    <property type="entry name" value="PILUS ASSEMBLY PROTEIN"/>
    <property type="match status" value="1"/>
</dbReference>
<reference evidence="8 9" key="1">
    <citation type="submission" date="2021-12" db="EMBL/GenBank/DDBJ databases">
        <title>Discovery of the Pendulisporaceae a myxobacterial family with distinct sporulation behavior and unique specialized metabolism.</title>
        <authorList>
            <person name="Garcia R."/>
            <person name="Popoff A."/>
            <person name="Bader C.D."/>
            <person name="Loehr J."/>
            <person name="Walesch S."/>
            <person name="Walt C."/>
            <person name="Boldt J."/>
            <person name="Bunk B."/>
            <person name="Haeckl F.J.F.P.J."/>
            <person name="Gunesch A.P."/>
            <person name="Birkelbach J."/>
            <person name="Nuebel U."/>
            <person name="Pietschmann T."/>
            <person name="Bach T."/>
            <person name="Mueller R."/>
        </authorList>
    </citation>
    <scope>NUCLEOTIDE SEQUENCE [LARGE SCALE GENOMIC DNA]</scope>
    <source>
        <strain evidence="8 9">MSr12523</strain>
    </source>
</reference>
<protein>
    <submittedName>
        <fullName evidence="8">Type II secretion system F family protein</fullName>
    </submittedName>
</protein>
<evidence type="ECO:0000256" key="6">
    <source>
        <dbReference type="SAM" id="Phobius"/>
    </source>
</evidence>
<keyword evidence="9" id="KW-1185">Reference proteome</keyword>
<evidence type="ECO:0000256" key="2">
    <source>
        <dbReference type="ARBA" id="ARBA00022475"/>
    </source>
</evidence>
<evidence type="ECO:0000256" key="3">
    <source>
        <dbReference type="ARBA" id="ARBA00022692"/>
    </source>
</evidence>
<keyword evidence="2" id="KW-1003">Cell membrane</keyword>
<gene>
    <name evidence="8" type="ORF">LZC95_07145</name>
</gene>
<evidence type="ECO:0000259" key="7">
    <source>
        <dbReference type="Pfam" id="PF00482"/>
    </source>
</evidence>
<feature type="transmembrane region" description="Helical" evidence="6">
    <location>
        <begin position="92"/>
        <end position="109"/>
    </location>
</feature>
<dbReference type="EMBL" id="CP089982">
    <property type="protein sequence ID" value="WXA96609.1"/>
    <property type="molecule type" value="Genomic_DNA"/>
</dbReference>